<feature type="compositionally biased region" description="Polar residues" evidence="1">
    <location>
        <begin position="213"/>
        <end position="222"/>
    </location>
</feature>
<feature type="transmembrane region" description="Helical" evidence="2">
    <location>
        <begin position="51"/>
        <end position="71"/>
    </location>
</feature>
<evidence type="ECO:0000313" key="3">
    <source>
        <dbReference type="EMBL" id="KJA18747.1"/>
    </source>
</evidence>
<dbReference type="EMBL" id="KN817585">
    <property type="protein sequence ID" value="KJA18747.1"/>
    <property type="molecule type" value="Genomic_DNA"/>
</dbReference>
<feature type="compositionally biased region" description="Low complexity" evidence="1">
    <location>
        <begin position="189"/>
        <end position="201"/>
    </location>
</feature>
<protein>
    <submittedName>
        <fullName evidence="3">Uncharacterized protein</fullName>
    </submittedName>
</protein>
<evidence type="ECO:0000313" key="4">
    <source>
        <dbReference type="Proteomes" id="UP000054270"/>
    </source>
</evidence>
<evidence type="ECO:0000256" key="1">
    <source>
        <dbReference type="SAM" id="MobiDB-lite"/>
    </source>
</evidence>
<dbReference type="AlphaFoldDB" id="A0A0D2KVT5"/>
<keyword evidence="4" id="KW-1185">Reference proteome</keyword>
<proteinExistence type="predicted"/>
<sequence>MKDEKITTKPTPLEKNVEKKHRKWIHKHVPMRALATRGPSPSTPSVAGTEVAGVIVVLWLCAIWPAMTAMMRASACALVPRCVGGAPRRTENNTLYELGLGPGPSQDRVRMFAAYALNPPIEPAIALPSDRRLQHTFHDSAGDDRLGNDALPPALDPVDRGGVRAVVRRVRRRGRGDEGIEDRAQARGSPAAWRARTPRAASARRHTHKEQRTSNNFSLSTGFSRFPPAPTFPAPLRAVALLPPRYAYPCPRRRAVPSA</sequence>
<keyword evidence="2" id="KW-0812">Transmembrane</keyword>
<evidence type="ECO:0000256" key="2">
    <source>
        <dbReference type="SAM" id="Phobius"/>
    </source>
</evidence>
<keyword evidence="2" id="KW-0472">Membrane</keyword>
<feature type="compositionally biased region" description="Basic and acidic residues" evidence="1">
    <location>
        <begin position="175"/>
        <end position="185"/>
    </location>
</feature>
<organism evidence="3 4">
    <name type="scientific">Hypholoma sublateritium (strain FD-334 SS-4)</name>
    <dbReference type="NCBI Taxonomy" id="945553"/>
    <lineage>
        <taxon>Eukaryota</taxon>
        <taxon>Fungi</taxon>
        <taxon>Dikarya</taxon>
        <taxon>Basidiomycota</taxon>
        <taxon>Agaricomycotina</taxon>
        <taxon>Agaricomycetes</taxon>
        <taxon>Agaricomycetidae</taxon>
        <taxon>Agaricales</taxon>
        <taxon>Agaricineae</taxon>
        <taxon>Strophariaceae</taxon>
        <taxon>Hypholoma</taxon>
    </lineage>
</organism>
<gene>
    <name evidence="3" type="ORF">HYPSUDRAFT_205117</name>
</gene>
<accession>A0A0D2KVT5</accession>
<name>A0A0D2KVT5_HYPSF</name>
<keyword evidence="2" id="KW-1133">Transmembrane helix</keyword>
<dbReference type="Proteomes" id="UP000054270">
    <property type="component" value="Unassembled WGS sequence"/>
</dbReference>
<reference evidence="4" key="1">
    <citation type="submission" date="2014-04" db="EMBL/GenBank/DDBJ databases">
        <title>Evolutionary Origins and Diversification of the Mycorrhizal Mutualists.</title>
        <authorList>
            <consortium name="DOE Joint Genome Institute"/>
            <consortium name="Mycorrhizal Genomics Consortium"/>
            <person name="Kohler A."/>
            <person name="Kuo A."/>
            <person name="Nagy L.G."/>
            <person name="Floudas D."/>
            <person name="Copeland A."/>
            <person name="Barry K.W."/>
            <person name="Cichocki N."/>
            <person name="Veneault-Fourrey C."/>
            <person name="LaButti K."/>
            <person name="Lindquist E.A."/>
            <person name="Lipzen A."/>
            <person name="Lundell T."/>
            <person name="Morin E."/>
            <person name="Murat C."/>
            <person name="Riley R."/>
            <person name="Ohm R."/>
            <person name="Sun H."/>
            <person name="Tunlid A."/>
            <person name="Henrissat B."/>
            <person name="Grigoriev I.V."/>
            <person name="Hibbett D.S."/>
            <person name="Martin F."/>
        </authorList>
    </citation>
    <scope>NUCLEOTIDE SEQUENCE [LARGE SCALE GENOMIC DNA]</scope>
    <source>
        <strain evidence="4">FD-334 SS-4</strain>
    </source>
</reference>
<feature type="region of interest" description="Disordered" evidence="1">
    <location>
        <begin position="174"/>
        <end position="222"/>
    </location>
</feature>